<proteinExistence type="inferred from homology"/>
<dbReference type="PANTHER" id="PTHR12001:SF69">
    <property type="entry name" value="ALL TRANS-POLYPRENYL-DIPHOSPHATE SYNTHASE PDSS1"/>
    <property type="match status" value="1"/>
</dbReference>
<dbReference type="PANTHER" id="PTHR12001">
    <property type="entry name" value="GERANYLGERANYL PYROPHOSPHATE SYNTHASE"/>
    <property type="match status" value="1"/>
</dbReference>
<comment type="similarity">
    <text evidence="2 6">Belongs to the FPP/GGPP synthase family.</text>
</comment>
<gene>
    <name evidence="7" type="ORF">Trichorick_00133</name>
</gene>
<evidence type="ECO:0000256" key="1">
    <source>
        <dbReference type="ARBA" id="ARBA00001946"/>
    </source>
</evidence>
<keyword evidence="8" id="KW-1185">Reference proteome</keyword>
<evidence type="ECO:0000256" key="4">
    <source>
        <dbReference type="ARBA" id="ARBA00022723"/>
    </source>
</evidence>
<dbReference type="SFLD" id="SFLDS00005">
    <property type="entry name" value="Isoprenoid_Synthase_Type_I"/>
    <property type="match status" value="1"/>
</dbReference>
<dbReference type="Proteomes" id="UP001326613">
    <property type="component" value="Chromosome"/>
</dbReference>
<organism evidence="7 8">
    <name type="scientific">Candidatus Trichorickettsia mobilis</name>
    <dbReference type="NCBI Taxonomy" id="1346319"/>
    <lineage>
        <taxon>Bacteria</taxon>
        <taxon>Pseudomonadati</taxon>
        <taxon>Pseudomonadota</taxon>
        <taxon>Alphaproteobacteria</taxon>
        <taxon>Rickettsiales</taxon>
        <taxon>Rickettsiaceae</taxon>
        <taxon>Rickettsieae</taxon>
        <taxon>Candidatus Trichorickettsia</taxon>
    </lineage>
</organism>
<protein>
    <submittedName>
        <fullName evidence="7">Octaprenyl-diphosphate synthase</fullName>
    </submittedName>
</protein>
<evidence type="ECO:0000256" key="6">
    <source>
        <dbReference type="RuleBase" id="RU004466"/>
    </source>
</evidence>
<keyword evidence="3 6" id="KW-0808">Transferase</keyword>
<keyword evidence="4" id="KW-0479">Metal-binding</keyword>
<name>A0ABZ0UR18_9RICK</name>
<evidence type="ECO:0000256" key="2">
    <source>
        <dbReference type="ARBA" id="ARBA00006706"/>
    </source>
</evidence>
<dbReference type="InterPro" id="IPR008949">
    <property type="entry name" value="Isoprenoid_synthase_dom_sf"/>
</dbReference>
<dbReference type="EMBL" id="CP112932">
    <property type="protein sequence ID" value="WPY00261.1"/>
    <property type="molecule type" value="Genomic_DNA"/>
</dbReference>
<evidence type="ECO:0000256" key="5">
    <source>
        <dbReference type="ARBA" id="ARBA00022842"/>
    </source>
</evidence>
<dbReference type="InterPro" id="IPR000092">
    <property type="entry name" value="Polyprenyl_synt"/>
</dbReference>
<comment type="cofactor">
    <cofactor evidence="1">
        <name>Mg(2+)</name>
        <dbReference type="ChEBI" id="CHEBI:18420"/>
    </cofactor>
</comment>
<dbReference type="RefSeq" id="WP_323738349.1">
    <property type="nucleotide sequence ID" value="NZ_CP112932.1"/>
</dbReference>
<dbReference type="SUPFAM" id="SSF48576">
    <property type="entry name" value="Terpenoid synthases"/>
    <property type="match status" value="1"/>
</dbReference>
<dbReference type="Gene3D" id="1.10.600.10">
    <property type="entry name" value="Farnesyl Diphosphate Synthase"/>
    <property type="match status" value="1"/>
</dbReference>
<evidence type="ECO:0000256" key="3">
    <source>
        <dbReference type="ARBA" id="ARBA00022679"/>
    </source>
</evidence>
<accession>A0ABZ0UR18</accession>
<sequence>MGLIRDIQKNLAEDLSAMNDMIASYLVAREELVALVGKYLIDGGGKRIRPLLTILSSKMFKYSGENHIRLAAAVEFIHTATLLHDDVVDESAVRRFKPTANVIWGSKSSILVGDFLFSQSFKLMVETRSISAMQSLSKASAIIAEGEVAQLVKLKERRLITIEEYQGVIAAKTAELFAAACEVGAIIADQPLAHCKILWNFGMVLGNIFQIIDDLLDYFGSEKEIGKNIADDFLEGKVTLPLILLYDSLAPEEQAKLLTMIENDNRSWDDFLLIKKLLDQYSIKEQVMVYLESLKIEAHSWLKQISITNRYKDYLADLVEFTVNRSF</sequence>
<evidence type="ECO:0000313" key="7">
    <source>
        <dbReference type="EMBL" id="WPY00261.1"/>
    </source>
</evidence>
<evidence type="ECO:0000313" key="8">
    <source>
        <dbReference type="Proteomes" id="UP001326613"/>
    </source>
</evidence>
<reference evidence="7 8" key="1">
    <citation type="submission" date="2022-10" db="EMBL/GenBank/DDBJ databases">
        <title>Host association and intracellularity evolved multiple times independently in the Rickettsiales.</title>
        <authorList>
            <person name="Castelli M."/>
            <person name="Nardi T."/>
            <person name="Gammuto L."/>
            <person name="Bellinzona G."/>
            <person name="Sabaneyeva E."/>
            <person name="Potekhin A."/>
            <person name="Serra V."/>
            <person name="Petroni G."/>
            <person name="Sassera D."/>
        </authorList>
    </citation>
    <scope>NUCLEOTIDE SEQUENCE [LARGE SCALE GENOMIC DNA]</scope>
    <source>
        <strain evidence="7 8">Kr 154-4</strain>
    </source>
</reference>
<dbReference type="InterPro" id="IPR033749">
    <property type="entry name" value="Polyprenyl_synt_CS"/>
</dbReference>
<keyword evidence="5" id="KW-0460">Magnesium</keyword>
<dbReference type="CDD" id="cd00685">
    <property type="entry name" value="Trans_IPPS_HT"/>
    <property type="match status" value="1"/>
</dbReference>
<dbReference type="Pfam" id="PF00348">
    <property type="entry name" value="polyprenyl_synt"/>
    <property type="match status" value="1"/>
</dbReference>
<dbReference type="PROSITE" id="PS00444">
    <property type="entry name" value="POLYPRENYL_SYNTHASE_2"/>
    <property type="match status" value="1"/>
</dbReference>